<keyword evidence="1" id="KW-0812">Transmembrane</keyword>
<sequence length="140" mass="16339">MIGKILKAIFLFTIFFGFFYFISNSIDYYDPINNCYIKINGNILSGNEDTIRAALKKIKNKNPEDYSMVCTFVDKILENDCLTSDPHFGYPSVIPEGCFIEGSKFIYLKSNEVFSEDIINKRVELILKYSEYSRNYWIID</sequence>
<comment type="caution">
    <text evidence="2">The sequence shown here is derived from an EMBL/GenBank/DDBJ whole genome shotgun (WGS) entry which is preliminary data.</text>
</comment>
<reference evidence="2 3" key="1">
    <citation type="journal article" date="2016" name="Nat. Commun.">
        <title>Thousands of microbial genomes shed light on interconnected biogeochemical processes in an aquifer system.</title>
        <authorList>
            <person name="Anantharaman K."/>
            <person name="Brown C.T."/>
            <person name="Hug L.A."/>
            <person name="Sharon I."/>
            <person name="Castelle C.J."/>
            <person name="Probst A.J."/>
            <person name="Thomas B.C."/>
            <person name="Singh A."/>
            <person name="Wilkins M.J."/>
            <person name="Karaoz U."/>
            <person name="Brodie E.L."/>
            <person name="Williams K.H."/>
            <person name="Hubbard S.S."/>
            <person name="Banfield J.F."/>
        </authorList>
    </citation>
    <scope>NUCLEOTIDE SEQUENCE [LARGE SCALE GENOMIC DNA]</scope>
</reference>
<proteinExistence type="predicted"/>
<gene>
    <name evidence="2" type="ORF">A2V49_04625</name>
</gene>
<accession>A0A1F4UMQ5</accession>
<protein>
    <submittedName>
        <fullName evidence="2">Uncharacterized protein</fullName>
    </submittedName>
</protein>
<name>A0A1F4UMQ5_UNCKA</name>
<dbReference type="AlphaFoldDB" id="A0A1F4UMQ5"/>
<keyword evidence="1" id="KW-1133">Transmembrane helix</keyword>
<dbReference type="Proteomes" id="UP000178615">
    <property type="component" value="Unassembled WGS sequence"/>
</dbReference>
<organism evidence="2 3">
    <name type="scientific">candidate division WWE3 bacterium RBG_19FT_COMBO_34_6</name>
    <dbReference type="NCBI Taxonomy" id="1802612"/>
    <lineage>
        <taxon>Bacteria</taxon>
        <taxon>Katanobacteria</taxon>
    </lineage>
</organism>
<evidence type="ECO:0000256" key="1">
    <source>
        <dbReference type="SAM" id="Phobius"/>
    </source>
</evidence>
<feature type="transmembrane region" description="Helical" evidence="1">
    <location>
        <begin position="5"/>
        <end position="23"/>
    </location>
</feature>
<keyword evidence="1" id="KW-0472">Membrane</keyword>
<evidence type="ECO:0000313" key="3">
    <source>
        <dbReference type="Proteomes" id="UP000178615"/>
    </source>
</evidence>
<evidence type="ECO:0000313" key="2">
    <source>
        <dbReference type="EMBL" id="OGC46261.1"/>
    </source>
</evidence>
<dbReference type="EMBL" id="MEUV01000010">
    <property type="protein sequence ID" value="OGC46261.1"/>
    <property type="molecule type" value="Genomic_DNA"/>
</dbReference>